<dbReference type="Gene3D" id="3.40.1190.20">
    <property type="match status" value="1"/>
</dbReference>
<dbReference type="CDD" id="cd01167">
    <property type="entry name" value="bac_FRK"/>
    <property type="match status" value="1"/>
</dbReference>
<proteinExistence type="inferred from homology"/>
<dbReference type="PANTHER" id="PTHR43085:SF1">
    <property type="entry name" value="PSEUDOURIDINE KINASE-RELATED"/>
    <property type="match status" value="1"/>
</dbReference>
<sequence length="322" mass="35392">MYDVIALGELLIDFTPAGFSDNGNTLFEMNPGGAPANVLTAVTKLGGKGAFIGKVGDDQFGYFLKKVLENNQINTDGLKFTTKANTTLAFVHLDDKGDRSFTFYRNPGADTMLEEEDIELDLIEKGKIFHFGSLSMTDEPSRSATLKAIEYAKQNKKIISYDPNWRPPLWENETVAKKEMVLGLQYADIVKLSEDELQFLTGESNLEYGSKTLFDMGIKLVLVTLGAKGCYYRHTSGTGHIPAYRVNVVDTTGAGDAFLGGVLYNISKIDYPLDKLKTQELEKIIDFANATGGLCTTKRGAIPAMPTLEEVKYLLVHGVKSL</sequence>
<dbReference type="GO" id="GO:0005524">
    <property type="term" value="F:ATP binding"/>
    <property type="evidence" value="ECO:0007669"/>
    <property type="project" value="UniProtKB-KW"/>
</dbReference>
<dbReference type="Proteomes" id="UP000183404">
    <property type="component" value="Unassembled WGS sequence"/>
</dbReference>
<evidence type="ECO:0000256" key="1">
    <source>
        <dbReference type="ARBA" id="ARBA00010688"/>
    </source>
</evidence>
<feature type="domain" description="Carbohydrate kinase PfkB" evidence="7">
    <location>
        <begin position="3"/>
        <end position="307"/>
    </location>
</feature>
<evidence type="ECO:0000313" key="9">
    <source>
        <dbReference type="Proteomes" id="UP000183404"/>
    </source>
</evidence>
<dbReference type="PRINTS" id="PR00990">
    <property type="entry name" value="RIBOKINASE"/>
</dbReference>
<keyword evidence="3" id="KW-0547">Nucleotide-binding</keyword>
<dbReference type="SUPFAM" id="SSF53613">
    <property type="entry name" value="Ribokinase-like"/>
    <property type="match status" value="1"/>
</dbReference>
<dbReference type="InterPro" id="IPR002173">
    <property type="entry name" value="Carboh/pur_kinase_PfkB_CS"/>
</dbReference>
<keyword evidence="4 6" id="KW-0418">Kinase</keyword>
<comment type="similarity">
    <text evidence="1 6">Belongs to the carbohydrate kinase PfkB family.</text>
</comment>
<dbReference type="GO" id="GO:0008865">
    <property type="term" value="F:fructokinase activity"/>
    <property type="evidence" value="ECO:0007669"/>
    <property type="project" value="UniProtKB-ARBA"/>
</dbReference>
<evidence type="ECO:0000256" key="4">
    <source>
        <dbReference type="ARBA" id="ARBA00022777"/>
    </source>
</evidence>
<dbReference type="GO" id="GO:0006000">
    <property type="term" value="P:fructose metabolic process"/>
    <property type="evidence" value="ECO:0007669"/>
    <property type="project" value="UniProtKB-ARBA"/>
</dbReference>
<reference evidence="8 9" key="1">
    <citation type="submission" date="2016-10" db="EMBL/GenBank/DDBJ databases">
        <authorList>
            <person name="de Groot N.N."/>
        </authorList>
    </citation>
    <scope>NUCLEOTIDE SEQUENCE [LARGE SCALE GENOMIC DNA]</scope>
    <source>
        <strain evidence="8 9">DSM 569</strain>
    </source>
</reference>
<dbReference type="InterPro" id="IPR029056">
    <property type="entry name" value="Ribokinase-like"/>
</dbReference>
<protein>
    <submittedName>
        <fullName evidence="8">Fructokinase</fullName>
    </submittedName>
</protein>
<evidence type="ECO:0000256" key="2">
    <source>
        <dbReference type="ARBA" id="ARBA00022679"/>
    </source>
</evidence>
<dbReference type="PROSITE" id="PS00584">
    <property type="entry name" value="PFKB_KINASES_2"/>
    <property type="match status" value="1"/>
</dbReference>
<dbReference type="InterPro" id="IPR050306">
    <property type="entry name" value="PfkB_Carbo_kinase"/>
</dbReference>
<evidence type="ECO:0000256" key="5">
    <source>
        <dbReference type="ARBA" id="ARBA00022840"/>
    </source>
</evidence>
<evidence type="ECO:0000256" key="6">
    <source>
        <dbReference type="RuleBase" id="RU003704"/>
    </source>
</evidence>
<keyword evidence="2 6" id="KW-0808">Transferase</keyword>
<gene>
    <name evidence="8" type="ORF">SAMN04244560_01810</name>
</gene>
<dbReference type="RefSeq" id="WP_003870829.1">
    <property type="nucleotide sequence ID" value="NZ_FNBS01000044.1"/>
</dbReference>
<keyword evidence="5" id="KW-0067">ATP-binding</keyword>
<dbReference type="InterPro" id="IPR011611">
    <property type="entry name" value="PfkB_dom"/>
</dbReference>
<name>A0A1G7RLB2_THETY</name>
<dbReference type="InterPro" id="IPR002139">
    <property type="entry name" value="Ribo/fructo_kinase"/>
</dbReference>
<evidence type="ECO:0000313" key="8">
    <source>
        <dbReference type="EMBL" id="SDG11558.1"/>
    </source>
</evidence>
<dbReference type="EMBL" id="FNBS01000044">
    <property type="protein sequence ID" value="SDG11558.1"/>
    <property type="molecule type" value="Genomic_DNA"/>
</dbReference>
<dbReference type="Pfam" id="PF00294">
    <property type="entry name" value="PfkB"/>
    <property type="match status" value="1"/>
</dbReference>
<evidence type="ECO:0000259" key="7">
    <source>
        <dbReference type="Pfam" id="PF00294"/>
    </source>
</evidence>
<organism evidence="8 9">
    <name type="scientific">Thermoanaerobacter thermohydrosulfuricus</name>
    <name type="common">Clostridium thermohydrosulfuricum</name>
    <dbReference type="NCBI Taxonomy" id="1516"/>
    <lineage>
        <taxon>Bacteria</taxon>
        <taxon>Bacillati</taxon>
        <taxon>Bacillota</taxon>
        <taxon>Clostridia</taxon>
        <taxon>Thermoanaerobacterales</taxon>
        <taxon>Thermoanaerobacteraceae</taxon>
        <taxon>Thermoanaerobacter</taxon>
    </lineage>
</organism>
<dbReference type="PANTHER" id="PTHR43085">
    <property type="entry name" value="HEXOKINASE FAMILY MEMBER"/>
    <property type="match status" value="1"/>
</dbReference>
<dbReference type="AlphaFoldDB" id="A0A1G7RLB2"/>
<accession>A0A1G7RLB2</accession>
<evidence type="ECO:0000256" key="3">
    <source>
        <dbReference type="ARBA" id="ARBA00022741"/>
    </source>
</evidence>